<dbReference type="EMBL" id="JACHXH010000016">
    <property type="protein sequence ID" value="MBB3136607.1"/>
    <property type="molecule type" value="Genomic_DNA"/>
</dbReference>
<comment type="caution">
    <text evidence="2">The sequence shown here is derived from an EMBL/GenBank/DDBJ whole genome shotgun (WGS) entry which is preliminary data.</text>
</comment>
<accession>A0A7W5G167</accession>
<sequence>MSTTGEKIFAWGQLLIGQVPGAINYFGKEGISIYQPGIYEGREWLLICPLFVGCIATWSVATYKKKAMWGIVPLFFLVVAVVTFVWFSFPAISAVHSLNWALSYCAVALFCAAVYGLIATP</sequence>
<proteinExistence type="predicted"/>
<dbReference type="Proteomes" id="UP000518315">
    <property type="component" value="Unassembled WGS sequence"/>
</dbReference>
<feature type="transmembrane region" description="Helical" evidence="1">
    <location>
        <begin position="101"/>
        <end position="118"/>
    </location>
</feature>
<organism evidence="2 3">
    <name type="scientific">Rhizobium pisi</name>
    <dbReference type="NCBI Taxonomy" id="574561"/>
    <lineage>
        <taxon>Bacteria</taxon>
        <taxon>Pseudomonadati</taxon>
        <taxon>Pseudomonadota</taxon>
        <taxon>Alphaproteobacteria</taxon>
        <taxon>Hyphomicrobiales</taxon>
        <taxon>Rhizobiaceae</taxon>
        <taxon>Rhizobium/Agrobacterium group</taxon>
        <taxon>Rhizobium</taxon>
    </lineage>
</organism>
<evidence type="ECO:0000313" key="3">
    <source>
        <dbReference type="Proteomes" id="UP000518315"/>
    </source>
</evidence>
<evidence type="ECO:0000313" key="2">
    <source>
        <dbReference type="EMBL" id="MBB3136607.1"/>
    </source>
</evidence>
<reference evidence="2 3" key="1">
    <citation type="submission" date="2020-08" db="EMBL/GenBank/DDBJ databases">
        <title>Genomic Encyclopedia of Type Strains, Phase III (KMG-III): the genomes of soil and plant-associated and newly described type strains.</title>
        <authorList>
            <person name="Whitman W."/>
        </authorList>
    </citation>
    <scope>NUCLEOTIDE SEQUENCE [LARGE SCALE GENOMIC DNA]</scope>
    <source>
        <strain evidence="2 3">CECT 4113</strain>
    </source>
</reference>
<evidence type="ECO:0000256" key="1">
    <source>
        <dbReference type="SAM" id="Phobius"/>
    </source>
</evidence>
<dbReference type="AlphaFoldDB" id="A0A7W5G167"/>
<gene>
    <name evidence="2" type="ORF">FHS26_004364</name>
</gene>
<name>A0A7W5G167_9HYPH</name>
<keyword evidence="1" id="KW-1133">Transmembrane helix</keyword>
<dbReference type="RefSeq" id="WP_131704589.1">
    <property type="nucleotide sequence ID" value="NZ_JACHXH010000016.1"/>
</dbReference>
<feature type="transmembrane region" description="Helical" evidence="1">
    <location>
        <begin position="44"/>
        <end position="61"/>
    </location>
</feature>
<keyword evidence="1" id="KW-0812">Transmembrane</keyword>
<protein>
    <submittedName>
        <fullName evidence="2">Uncharacterized protein</fullName>
    </submittedName>
</protein>
<feature type="transmembrane region" description="Helical" evidence="1">
    <location>
        <begin position="68"/>
        <end position="89"/>
    </location>
</feature>
<keyword evidence="1" id="KW-0472">Membrane</keyword>
<keyword evidence="3" id="KW-1185">Reference proteome</keyword>